<evidence type="ECO:0000256" key="2">
    <source>
        <dbReference type="ARBA" id="ARBA00022801"/>
    </source>
</evidence>
<dbReference type="Proteomes" id="UP000346198">
    <property type="component" value="Unassembled WGS sequence"/>
</dbReference>
<evidence type="ECO:0000259" key="3">
    <source>
        <dbReference type="Pfam" id="PF00884"/>
    </source>
</evidence>
<dbReference type="SUPFAM" id="SSF53649">
    <property type="entry name" value="Alkaline phosphatase-like"/>
    <property type="match status" value="1"/>
</dbReference>
<dbReference type="Pfam" id="PF00884">
    <property type="entry name" value="Sulfatase"/>
    <property type="match status" value="1"/>
</dbReference>
<dbReference type="InterPro" id="IPR050738">
    <property type="entry name" value="Sulfatase"/>
</dbReference>
<dbReference type="GO" id="GO:0004065">
    <property type="term" value="F:arylsulfatase activity"/>
    <property type="evidence" value="ECO:0007669"/>
    <property type="project" value="TreeGrafter"/>
</dbReference>
<dbReference type="EMBL" id="CAAHFH010000001">
    <property type="protein sequence ID" value="VGO18183.1"/>
    <property type="molecule type" value="Genomic_DNA"/>
</dbReference>
<protein>
    <submittedName>
        <fullName evidence="4">Arylsulfatase</fullName>
    </submittedName>
</protein>
<dbReference type="InterPro" id="IPR000917">
    <property type="entry name" value="Sulfatase_N"/>
</dbReference>
<dbReference type="PROSITE" id="PS51257">
    <property type="entry name" value="PROKAR_LIPOPROTEIN"/>
    <property type="match status" value="1"/>
</dbReference>
<sequence>MNRRSFSKSITVGSAFLAGCSTTVSQEKQPNLLYVFPDQMRMHAMGFWKKPEFNKLLRTETDPVHTPNIDRLAENSVVFTQATSTHPVCSPHRAMLMSGMYPSRNGIEDVNCHAGRPQGLLYNVEYFTDVLATAGYETAYVGKTHWQRTEPFFDKEFNYVGTSEPPGGEYANAYDTYIPPGRGRLSNKYWFQLFKDDHFSSLGYSNRPELVNGKKDGQPYKPGRFTPEVEADAIVDYLENKNGERDASKPFSLIWSPNPPHNPYFSPDDCEKDIYDTYYRDMPLDEQMYRKNVKPQLASENKLYDPVKCTAVYYSLVTGVDRQLGRVLQALEKTGEADNTIVVFTADHGEMMGSHGVTGKNYYEDESFLVPFLICYPEKIKPHADNLLMGSVDIMPSVLGMLGMKDRIPETVEGTDYSQGIITGDYASCPKPKSALYLNMKRKGVRTNRYTYCVHNGGRAEVVDNVKDPYQLNKQEPSAIPVADLEMLKKELGMRLELAGDGWAKDRKFPEWITYPS</sequence>
<proteinExistence type="inferred from homology"/>
<evidence type="ECO:0000313" key="5">
    <source>
        <dbReference type="Proteomes" id="UP000346198"/>
    </source>
</evidence>
<reference evidence="4 5" key="1">
    <citation type="submission" date="2019-04" db="EMBL/GenBank/DDBJ databases">
        <authorList>
            <person name="Van Vliet M D."/>
        </authorList>
    </citation>
    <scope>NUCLEOTIDE SEQUENCE [LARGE SCALE GENOMIC DNA]</scope>
    <source>
        <strain evidence="4 5">F21</strain>
    </source>
</reference>
<dbReference type="Gene3D" id="3.30.1120.10">
    <property type="match status" value="1"/>
</dbReference>
<dbReference type="InterPro" id="IPR017850">
    <property type="entry name" value="Alkaline_phosphatase_core_sf"/>
</dbReference>
<dbReference type="Gene3D" id="3.40.720.10">
    <property type="entry name" value="Alkaline Phosphatase, subunit A"/>
    <property type="match status" value="1"/>
</dbReference>
<dbReference type="RefSeq" id="WP_136059694.1">
    <property type="nucleotide sequence ID" value="NZ_CAAHFH010000001.1"/>
</dbReference>
<dbReference type="CDD" id="cd16034">
    <property type="entry name" value="sulfatase_like"/>
    <property type="match status" value="1"/>
</dbReference>
<evidence type="ECO:0000256" key="1">
    <source>
        <dbReference type="ARBA" id="ARBA00008779"/>
    </source>
</evidence>
<accession>A0A6C2UE93</accession>
<keyword evidence="2" id="KW-0378">Hydrolase</keyword>
<dbReference type="PANTHER" id="PTHR42693">
    <property type="entry name" value="ARYLSULFATASE FAMILY MEMBER"/>
    <property type="match status" value="1"/>
</dbReference>
<organism evidence="4 5">
    <name type="scientific">Pontiella sulfatireligans</name>
    <dbReference type="NCBI Taxonomy" id="2750658"/>
    <lineage>
        <taxon>Bacteria</taxon>
        <taxon>Pseudomonadati</taxon>
        <taxon>Kiritimatiellota</taxon>
        <taxon>Kiritimatiellia</taxon>
        <taxon>Kiritimatiellales</taxon>
        <taxon>Pontiellaceae</taxon>
        <taxon>Pontiella</taxon>
    </lineage>
</organism>
<dbReference type="PANTHER" id="PTHR42693:SF53">
    <property type="entry name" value="ENDO-4-O-SULFATASE"/>
    <property type="match status" value="1"/>
</dbReference>
<keyword evidence="5" id="KW-1185">Reference proteome</keyword>
<dbReference type="AlphaFoldDB" id="A0A6C2UE93"/>
<evidence type="ECO:0000313" key="4">
    <source>
        <dbReference type="EMBL" id="VGO18183.1"/>
    </source>
</evidence>
<feature type="domain" description="Sulfatase N-terminal" evidence="3">
    <location>
        <begin position="30"/>
        <end position="404"/>
    </location>
</feature>
<gene>
    <name evidence="4" type="ORF">SCARR_00234</name>
</gene>
<name>A0A6C2UE93_9BACT</name>
<comment type="similarity">
    <text evidence="1">Belongs to the sulfatase family.</text>
</comment>